<organismHost>
    <name type="scientific">Pseudomonas chlororaphis</name>
    <dbReference type="NCBI Taxonomy" id="587753"/>
</organismHost>
<gene>
    <name evidence="1" type="ORF">201phi2-1p412</name>
</gene>
<dbReference type="KEGG" id="vg:6372639"/>
<evidence type="ECO:0000313" key="1">
    <source>
        <dbReference type="EMBL" id="ABY63236.1"/>
    </source>
</evidence>
<proteinExistence type="predicted"/>
<dbReference type="Proteomes" id="UP000002421">
    <property type="component" value="Segment"/>
</dbReference>
<dbReference type="RefSeq" id="YP_001957132.1">
    <property type="nucleotide sequence ID" value="NC_010821.1"/>
</dbReference>
<organism evidence="1 2">
    <name type="scientific">Pseudomonas phage 201phi2-1</name>
    <name type="common">Pseudomonas chlororaphis phage 201phi2-1</name>
    <dbReference type="NCBI Taxonomy" id="198110"/>
    <lineage>
        <taxon>Viruses</taxon>
        <taxon>Duplodnaviria</taxon>
        <taxon>Heunggongvirae</taxon>
        <taxon>Uroviricota</taxon>
        <taxon>Caudoviricetes</taxon>
        <taxon>Chimalliviridae</taxon>
        <taxon>Serwervirus</taxon>
        <taxon>Serwervirus 201phi21</taxon>
    </lineage>
</organism>
<reference evidence="1 2" key="1">
    <citation type="journal article" date="2008" name="Virology">
        <title>Characterization of Pseudomonas chlororaphis myovirus 201varphi2-1 via genomic sequencing, mass spectrometry, and electron microscopy.</title>
        <authorList>
            <person name="Thomas J.A."/>
            <person name="Rolando M.R."/>
            <person name="Carroll C.A."/>
            <person name="Shen P.S."/>
            <person name="Belnap D.M."/>
            <person name="Weintraub S.T."/>
            <person name="Serwer P."/>
            <person name="Hardies S.C."/>
        </authorList>
    </citation>
    <scope>NUCLEOTIDE SEQUENCE</scope>
</reference>
<accession>B3FJS1</accession>
<sequence length="116" mass="13235">MAEMLIHWYSNLPDSQLVSPQFRREALCAVTELTAYDAIHHIVRNSPEAFQVYVGYPSYLIIRPSVGGLFTTSEMRYQSQLPEGGYSQLHSVGTNTAFDAMINLKQRYEWEMANGQ</sequence>
<protein>
    <submittedName>
        <fullName evidence="1">Uncharacterized protein</fullName>
    </submittedName>
</protein>
<evidence type="ECO:0000313" key="2">
    <source>
        <dbReference type="Proteomes" id="UP000002421"/>
    </source>
</evidence>
<name>B3FJS1_BP201</name>
<dbReference type="EMBL" id="EU197055">
    <property type="protein sequence ID" value="ABY63236.1"/>
    <property type="molecule type" value="Genomic_DNA"/>
</dbReference>
<keyword evidence="2" id="KW-1185">Reference proteome</keyword>